<name>A0A6L5YD79_9BACT</name>
<evidence type="ECO:0000259" key="3">
    <source>
        <dbReference type="Pfam" id="PF13556"/>
    </source>
</evidence>
<feature type="domain" description="PucR C-terminal helix-turn-helix" evidence="3">
    <location>
        <begin position="465"/>
        <end position="519"/>
    </location>
</feature>
<dbReference type="InterPro" id="IPR012914">
    <property type="entry name" value="PucR_dom"/>
</dbReference>
<proteinExistence type="inferred from homology"/>
<dbReference type="InterPro" id="IPR041522">
    <property type="entry name" value="CdaR_GGDEF"/>
</dbReference>
<dbReference type="PANTHER" id="PTHR33744">
    <property type="entry name" value="CARBOHYDRATE DIACID REGULATOR"/>
    <property type="match status" value="1"/>
</dbReference>
<accession>A0A6L5YD79</accession>
<dbReference type="AlphaFoldDB" id="A0A6L5YD79"/>
<dbReference type="Pfam" id="PF17853">
    <property type="entry name" value="GGDEF_2"/>
    <property type="match status" value="1"/>
</dbReference>
<dbReference type="RefSeq" id="WP_154529356.1">
    <property type="nucleotide sequence ID" value="NZ_VUNH01000010.1"/>
</dbReference>
<feature type="domain" description="CdaR GGDEF-like" evidence="4">
    <location>
        <begin position="294"/>
        <end position="408"/>
    </location>
</feature>
<evidence type="ECO:0000313" key="6">
    <source>
        <dbReference type="Proteomes" id="UP000473699"/>
    </source>
</evidence>
<keyword evidence="6" id="KW-1185">Reference proteome</keyword>
<dbReference type="InterPro" id="IPR025736">
    <property type="entry name" value="PucR_C-HTH_dom"/>
</dbReference>
<reference evidence="5 6" key="1">
    <citation type="submission" date="2019-08" db="EMBL/GenBank/DDBJ databases">
        <title>In-depth cultivation of the pig gut microbiome towards novel bacterial diversity and tailored functional studies.</title>
        <authorList>
            <person name="Wylensek D."/>
            <person name="Hitch T.C.A."/>
            <person name="Clavel T."/>
        </authorList>
    </citation>
    <scope>NUCLEOTIDE SEQUENCE [LARGE SCALE GENOMIC DNA]</scope>
    <source>
        <strain evidence="5 6">SM-530-WT-4B</strain>
    </source>
</reference>
<evidence type="ECO:0000259" key="4">
    <source>
        <dbReference type="Pfam" id="PF17853"/>
    </source>
</evidence>
<dbReference type="InterPro" id="IPR051448">
    <property type="entry name" value="CdaR-like_regulators"/>
</dbReference>
<feature type="domain" description="Purine catabolism PurC-like" evidence="2">
    <location>
        <begin position="15"/>
        <end position="133"/>
    </location>
</feature>
<evidence type="ECO:0000259" key="2">
    <source>
        <dbReference type="Pfam" id="PF07905"/>
    </source>
</evidence>
<protein>
    <submittedName>
        <fullName evidence="5">PucR family transcriptional regulator</fullName>
    </submittedName>
</protein>
<evidence type="ECO:0000313" key="5">
    <source>
        <dbReference type="EMBL" id="MST56276.1"/>
    </source>
</evidence>
<evidence type="ECO:0000256" key="1">
    <source>
        <dbReference type="ARBA" id="ARBA00006754"/>
    </source>
</evidence>
<gene>
    <name evidence="5" type="ORF">FYJ74_09560</name>
</gene>
<dbReference type="InterPro" id="IPR042070">
    <property type="entry name" value="PucR_C-HTH_sf"/>
</dbReference>
<dbReference type="PANTHER" id="PTHR33744:SF1">
    <property type="entry name" value="DNA-BINDING TRANSCRIPTIONAL ACTIVATOR ADER"/>
    <property type="match status" value="1"/>
</dbReference>
<organism evidence="5 6">
    <name type="scientific">Pyramidobacter porci</name>
    <dbReference type="NCBI Taxonomy" id="2605789"/>
    <lineage>
        <taxon>Bacteria</taxon>
        <taxon>Thermotogati</taxon>
        <taxon>Synergistota</taxon>
        <taxon>Synergistia</taxon>
        <taxon>Synergistales</taxon>
        <taxon>Dethiosulfovibrionaceae</taxon>
        <taxon>Pyramidobacter</taxon>
    </lineage>
</organism>
<comment type="caution">
    <text evidence="5">The sequence shown here is derived from an EMBL/GenBank/DDBJ whole genome shotgun (WGS) entry which is preliminary data.</text>
</comment>
<dbReference type="Gene3D" id="1.10.10.2840">
    <property type="entry name" value="PucR C-terminal helix-turn-helix domain"/>
    <property type="match status" value="1"/>
</dbReference>
<dbReference type="Proteomes" id="UP000473699">
    <property type="component" value="Unassembled WGS sequence"/>
</dbReference>
<dbReference type="Pfam" id="PF07905">
    <property type="entry name" value="PucR"/>
    <property type="match status" value="1"/>
</dbReference>
<dbReference type="EMBL" id="VUNH01000010">
    <property type="protein sequence ID" value="MST56276.1"/>
    <property type="molecule type" value="Genomic_DNA"/>
</dbReference>
<dbReference type="Pfam" id="PF13556">
    <property type="entry name" value="HTH_30"/>
    <property type="match status" value="1"/>
</dbReference>
<sequence length="527" mass="60607">MKTLGAPQAVTVRQIAQLHNFKKYTRLVAGEEGLDRQVAYTTVWESPELASRLEGQEFVFSVGYLARTNPPLALEGFRALTNVVSAMGFKLGPHIDEIPDEFIKIADEKNVPLFEIRADCQFRWLIQSIMAEINLYQASVLMEVNQYFHDLYELAMKDSRDSVLLSQLSERIRALCFLLPPDLQEPIWPQKQQIGRAENTLLQGAHEVFRKACVTQGEFHEPPWHVFPLTGKNCCLGYLVVHHKPALGDKERLMIQQLQMRLTMKWNERFEDTRRTLMSLWNSLLYNPKDKREFISRTLERCGLDTEQAFRVLVFSARPGLDETFRRGAQFTMGSLGRLIPHKILLWVTPLECVLLCSSTGGQKLPQYMIKAKELLATDPSAVLSVGPSVRRIEEIRDSYRMAKNCFRAVCSRCDSPGALLCCDDWLFELSQIEGADTLESRLLVKKVLDPLLRYDRDHGNTAFRDTLRAMNRTENLSEAAGALHVHENTLRYRVQRMKDLTGLDLFRYRDRAILARALFCFEMSRE</sequence>
<comment type="similarity">
    <text evidence="1">Belongs to the CdaR family.</text>
</comment>